<dbReference type="Proteomes" id="UP000467132">
    <property type="component" value="Unassembled WGS sequence"/>
</dbReference>
<proteinExistence type="predicted"/>
<reference evidence="1 2" key="1">
    <citation type="submission" date="2018-08" db="EMBL/GenBank/DDBJ databases">
        <title>Murine metabolic-syndrome-specific gut microbial biobank.</title>
        <authorList>
            <person name="Liu C."/>
        </authorList>
    </citation>
    <scope>NUCLEOTIDE SEQUENCE [LARGE SCALE GENOMIC DNA]</scope>
    <source>
        <strain evidence="1 2">583</strain>
    </source>
</reference>
<name>A0A845R087_9CLOT</name>
<dbReference type="InterPro" id="IPR037208">
    <property type="entry name" value="Spo0E-like_sf"/>
</dbReference>
<gene>
    <name evidence="1" type="ORF">D3Z33_11165</name>
</gene>
<organism evidence="1 2">
    <name type="scientific">Senegalia massiliensis</name>
    <dbReference type="NCBI Taxonomy" id="1720316"/>
    <lineage>
        <taxon>Bacteria</taxon>
        <taxon>Bacillati</taxon>
        <taxon>Bacillota</taxon>
        <taxon>Clostridia</taxon>
        <taxon>Eubacteriales</taxon>
        <taxon>Clostridiaceae</taxon>
        <taxon>Senegalia</taxon>
    </lineage>
</organism>
<dbReference type="RefSeq" id="WP_160197874.1">
    <property type="nucleotide sequence ID" value="NZ_QXXA01000012.1"/>
</dbReference>
<dbReference type="SUPFAM" id="SSF140500">
    <property type="entry name" value="BAS1536-like"/>
    <property type="match status" value="1"/>
</dbReference>
<dbReference type="GO" id="GO:0043937">
    <property type="term" value="P:regulation of sporulation"/>
    <property type="evidence" value="ECO:0007669"/>
    <property type="project" value="InterPro"/>
</dbReference>
<sequence length="58" mass="6784">MDKNYLSKINNTREALNNLVAKNLNELTNLEIVTLSKELDKLIVVYQKELNKKNMILH</sequence>
<protein>
    <submittedName>
        <fullName evidence="1">Aspartyl-phosphate phosphatase Spo0E family protein</fullName>
    </submittedName>
</protein>
<evidence type="ECO:0000313" key="1">
    <source>
        <dbReference type="EMBL" id="NBI07409.1"/>
    </source>
</evidence>
<dbReference type="InterPro" id="IPR036638">
    <property type="entry name" value="HLH_DNA-bd_sf"/>
</dbReference>
<dbReference type="InterPro" id="IPR018540">
    <property type="entry name" value="Spo0E-like"/>
</dbReference>
<dbReference type="GO" id="GO:0046983">
    <property type="term" value="F:protein dimerization activity"/>
    <property type="evidence" value="ECO:0007669"/>
    <property type="project" value="InterPro"/>
</dbReference>
<comment type="caution">
    <text evidence="1">The sequence shown here is derived from an EMBL/GenBank/DDBJ whole genome shotgun (WGS) entry which is preliminary data.</text>
</comment>
<dbReference type="Pfam" id="PF09388">
    <property type="entry name" value="SpoOE-like"/>
    <property type="match status" value="1"/>
</dbReference>
<dbReference type="EMBL" id="QXXA01000012">
    <property type="protein sequence ID" value="NBI07409.1"/>
    <property type="molecule type" value="Genomic_DNA"/>
</dbReference>
<accession>A0A845R087</accession>
<dbReference type="AlphaFoldDB" id="A0A845R087"/>
<evidence type="ECO:0000313" key="2">
    <source>
        <dbReference type="Proteomes" id="UP000467132"/>
    </source>
</evidence>
<keyword evidence="2" id="KW-1185">Reference proteome</keyword>
<dbReference type="Gene3D" id="4.10.280.10">
    <property type="entry name" value="Helix-loop-helix DNA-binding domain"/>
    <property type="match status" value="1"/>
</dbReference>